<sequence>MGECFFFVGVGCLFEGTNPTKTTEGYIYDFSFYWVRRLSPPPQLKPGLGDWWADHCSCTAGSPETRHKCQTQTTVAPLFVSKKTLYIILIEFLAGANVVSMGSNSSKQNLQMMLFTYYHHTLVFAKSSVGYSRKTKTEGVGIPFSSLPVAHNAPHHQ</sequence>
<proteinExistence type="predicted"/>
<accession>A0AAV4VTT7</accession>
<dbReference type="AlphaFoldDB" id="A0AAV4VTT7"/>
<protein>
    <submittedName>
        <fullName evidence="1">Uncharacterized protein</fullName>
    </submittedName>
</protein>
<comment type="caution">
    <text evidence="1">The sequence shown here is derived from an EMBL/GenBank/DDBJ whole genome shotgun (WGS) entry which is preliminary data.</text>
</comment>
<name>A0AAV4VTT7_CAEEX</name>
<reference evidence="1 2" key="1">
    <citation type="submission" date="2021-06" db="EMBL/GenBank/DDBJ databases">
        <title>Caerostris extrusa draft genome.</title>
        <authorList>
            <person name="Kono N."/>
            <person name="Arakawa K."/>
        </authorList>
    </citation>
    <scope>NUCLEOTIDE SEQUENCE [LARGE SCALE GENOMIC DNA]</scope>
</reference>
<organism evidence="1 2">
    <name type="scientific">Caerostris extrusa</name>
    <name type="common">Bark spider</name>
    <name type="synonym">Caerostris bankana</name>
    <dbReference type="NCBI Taxonomy" id="172846"/>
    <lineage>
        <taxon>Eukaryota</taxon>
        <taxon>Metazoa</taxon>
        <taxon>Ecdysozoa</taxon>
        <taxon>Arthropoda</taxon>
        <taxon>Chelicerata</taxon>
        <taxon>Arachnida</taxon>
        <taxon>Araneae</taxon>
        <taxon>Araneomorphae</taxon>
        <taxon>Entelegynae</taxon>
        <taxon>Araneoidea</taxon>
        <taxon>Araneidae</taxon>
        <taxon>Caerostris</taxon>
    </lineage>
</organism>
<keyword evidence="2" id="KW-1185">Reference proteome</keyword>
<evidence type="ECO:0000313" key="2">
    <source>
        <dbReference type="Proteomes" id="UP001054945"/>
    </source>
</evidence>
<gene>
    <name evidence="1" type="ORF">CEXT_598971</name>
</gene>
<evidence type="ECO:0000313" key="1">
    <source>
        <dbReference type="EMBL" id="GIY73184.1"/>
    </source>
</evidence>
<dbReference type="Proteomes" id="UP001054945">
    <property type="component" value="Unassembled WGS sequence"/>
</dbReference>
<dbReference type="EMBL" id="BPLR01015042">
    <property type="protein sequence ID" value="GIY73184.1"/>
    <property type="molecule type" value="Genomic_DNA"/>
</dbReference>